<evidence type="ECO:0000313" key="8">
    <source>
        <dbReference type="Proteomes" id="UP000291236"/>
    </source>
</evidence>
<evidence type="ECO:0000259" key="6">
    <source>
        <dbReference type="Pfam" id="PF00588"/>
    </source>
</evidence>
<evidence type="ECO:0000256" key="5">
    <source>
        <dbReference type="RuleBase" id="RU362024"/>
    </source>
</evidence>
<keyword evidence="4 5" id="KW-0949">S-adenosyl-L-methionine</keyword>
<dbReference type="PIRSF" id="PIRSF004808">
    <property type="entry name" value="LasT"/>
    <property type="match status" value="1"/>
</dbReference>
<dbReference type="NCBIfam" id="TIGR00050">
    <property type="entry name" value="rRNA_methyl_1"/>
    <property type="match status" value="1"/>
</dbReference>
<comment type="catalytic activity">
    <reaction evidence="5">
        <text>cytidine(32) in tRNA + S-adenosyl-L-methionine = 2'-O-methylcytidine(32) in tRNA + S-adenosyl-L-homocysteine + H(+)</text>
        <dbReference type="Rhea" id="RHEA:42932"/>
        <dbReference type="Rhea" id="RHEA-COMP:10288"/>
        <dbReference type="Rhea" id="RHEA-COMP:10289"/>
        <dbReference type="ChEBI" id="CHEBI:15378"/>
        <dbReference type="ChEBI" id="CHEBI:57856"/>
        <dbReference type="ChEBI" id="CHEBI:59789"/>
        <dbReference type="ChEBI" id="CHEBI:74495"/>
        <dbReference type="ChEBI" id="CHEBI:82748"/>
        <dbReference type="EC" id="2.1.1.200"/>
    </reaction>
</comment>
<keyword evidence="5" id="KW-0963">Cytoplasm</keyword>
<dbReference type="KEGG" id="sbf:JCM31447_28650"/>
<keyword evidence="8" id="KW-1185">Reference proteome</keyword>
<dbReference type="Gene3D" id="1.10.8.590">
    <property type="match status" value="1"/>
</dbReference>
<keyword evidence="3 7" id="KW-0808">Transferase</keyword>
<comment type="catalytic activity">
    <reaction evidence="5">
        <text>uridine(32) in tRNA + S-adenosyl-L-methionine = 2'-O-methyluridine(32) in tRNA + S-adenosyl-L-homocysteine + H(+)</text>
        <dbReference type="Rhea" id="RHEA:42936"/>
        <dbReference type="Rhea" id="RHEA-COMP:10107"/>
        <dbReference type="Rhea" id="RHEA-COMP:10290"/>
        <dbReference type="ChEBI" id="CHEBI:15378"/>
        <dbReference type="ChEBI" id="CHEBI:57856"/>
        <dbReference type="ChEBI" id="CHEBI:59789"/>
        <dbReference type="ChEBI" id="CHEBI:65315"/>
        <dbReference type="ChEBI" id="CHEBI:74478"/>
        <dbReference type="EC" id="2.1.1.200"/>
    </reaction>
</comment>
<dbReference type="OrthoDB" id="9806346at2"/>
<dbReference type="InterPro" id="IPR004384">
    <property type="entry name" value="RNA_MeTrfase_TrmJ/LasT"/>
</dbReference>
<dbReference type="GO" id="GO:0005829">
    <property type="term" value="C:cytosol"/>
    <property type="evidence" value="ECO:0007669"/>
    <property type="project" value="TreeGrafter"/>
</dbReference>
<comment type="similarity">
    <text evidence="1">Belongs to the class IV-like SAM-binding methyltransferase superfamily. RNA methyltransferase TrmH family.</text>
</comment>
<comment type="function">
    <text evidence="5">Catalyzes the formation of 2'O-methylated cytidine (Cm32) or 2'O-methylated uridine (Um32) at position 32 in tRNA.</text>
</comment>
<comment type="subcellular location">
    <subcellularLocation>
        <location evidence="5">Cytoplasm</location>
    </subcellularLocation>
</comment>
<organism evidence="7 8">
    <name type="scientific">Fluviispira sanaruensis</name>
    <dbReference type="NCBI Taxonomy" id="2493639"/>
    <lineage>
        <taxon>Bacteria</taxon>
        <taxon>Pseudomonadati</taxon>
        <taxon>Bdellovibrionota</taxon>
        <taxon>Oligoflexia</taxon>
        <taxon>Silvanigrellales</taxon>
        <taxon>Silvanigrellaceae</taxon>
        <taxon>Fluviispira</taxon>
    </lineage>
</organism>
<dbReference type="InterPro" id="IPR001537">
    <property type="entry name" value="SpoU_MeTrfase"/>
</dbReference>
<dbReference type="AlphaFoldDB" id="A0A4P2VQ10"/>
<keyword evidence="2 5" id="KW-0489">Methyltransferase</keyword>
<proteinExistence type="inferred from homology"/>
<dbReference type="RefSeq" id="WP_130612069.1">
    <property type="nucleotide sequence ID" value="NZ_AP019368.1"/>
</dbReference>
<dbReference type="Proteomes" id="UP000291236">
    <property type="component" value="Chromosome"/>
</dbReference>
<dbReference type="GO" id="GO:0160206">
    <property type="term" value="F:tRNA (cytidine(32)/uridine(32)-2'-O)-methyltransferase activity"/>
    <property type="evidence" value="ECO:0007669"/>
    <property type="project" value="UniProtKB-EC"/>
</dbReference>
<dbReference type="PANTHER" id="PTHR42786:SF2">
    <property type="entry name" value="TRNA (CYTIDINE_URIDINE-2'-O-)-METHYLTRANSFERASE TRMJ"/>
    <property type="match status" value="1"/>
</dbReference>
<reference evidence="7 8" key="1">
    <citation type="submission" date="2018-12" db="EMBL/GenBank/DDBJ databases">
        <title>Rubrispira sanarue gen. nov., sp., nov., a member of the order Silvanigrellales, isolated from a brackish lake in Hamamatsu Japan.</title>
        <authorList>
            <person name="Maejima Y."/>
            <person name="Iino T."/>
            <person name="Muraguchi Y."/>
            <person name="Fukuda K."/>
            <person name="Nojiri H."/>
            <person name="Ohkuma M."/>
            <person name="Moriuchi R."/>
            <person name="Dohra H."/>
            <person name="Kimbara K."/>
            <person name="Shintani M."/>
        </authorList>
    </citation>
    <scope>NUCLEOTIDE SEQUENCE [LARGE SCALE GENOMIC DNA]</scope>
    <source>
        <strain evidence="7 8">RF1110005</strain>
    </source>
</reference>
<gene>
    <name evidence="5" type="primary">trmJ</name>
    <name evidence="7" type="ORF">JCM31447_28650</name>
</gene>
<evidence type="ECO:0000256" key="1">
    <source>
        <dbReference type="ARBA" id="ARBA00007228"/>
    </source>
</evidence>
<dbReference type="CDD" id="cd18093">
    <property type="entry name" value="SpoU-like_TrmJ"/>
    <property type="match status" value="1"/>
</dbReference>
<accession>A0A4P2VQ10</accession>
<dbReference type="GO" id="GO:0003723">
    <property type="term" value="F:RNA binding"/>
    <property type="evidence" value="ECO:0007669"/>
    <property type="project" value="InterPro"/>
</dbReference>
<feature type="domain" description="tRNA/rRNA methyltransferase SpoU type" evidence="6">
    <location>
        <begin position="19"/>
        <end position="171"/>
    </location>
</feature>
<dbReference type="GO" id="GO:0002128">
    <property type="term" value="P:tRNA nucleoside ribose methylation"/>
    <property type="evidence" value="ECO:0007669"/>
    <property type="project" value="TreeGrafter"/>
</dbReference>
<dbReference type="PANTHER" id="PTHR42786">
    <property type="entry name" value="TRNA/RRNA METHYLTRANSFERASE"/>
    <property type="match status" value="1"/>
</dbReference>
<protein>
    <recommendedName>
        <fullName evidence="5">tRNA (cytidine/uridine-2'-O-)-methyltransferase TrmJ</fullName>
        <ecNumber evidence="5">2.1.1.200</ecNumber>
    </recommendedName>
    <alternativeName>
        <fullName evidence="5">tRNA (cytidine(32)/uridine(32)-2'-O)-methyltransferase</fullName>
    </alternativeName>
    <alternativeName>
        <fullName evidence="5">tRNA Cm32/Um32 methyltransferase</fullName>
    </alternativeName>
</protein>
<dbReference type="Pfam" id="PF00588">
    <property type="entry name" value="SpoU_methylase"/>
    <property type="match status" value="1"/>
</dbReference>
<sequence>MSSALKKNKETSKNFTKNISVVLVEPEHPNNVGAVARAMNNMGFTKLILIKPCDYLSGGNDGARTLAMHSQDILQSAKVYSDLRSALLEQNFVIALTNRVRGQHKILENSWNLEYVFKQIQNENNIALVFGRESSGLTNSEVDLCDLIMTIPTFGQNTSLNLSQAVMVILYEISKPLNKQESFQEQKVILATSRHIESLKHNLFSVLERIGYIKIGNESKRWSVFSKLISEKYLSEKEVNILQGVLNKIKENIK</sequence>
<evidence type="ECO:0000256" key="2">
    <source>
        <dbReference type="ARBA" id="ARBA00022603"/>
    </source>
</evidence>
<comment type="subunit">
    <text evidence="5">Homodimer.</text>
</comment>
<dbReference type="SUPFAM" id="SSF75217">
    <property type="entry name" value="alpha/beta knot"/>
    <property type="match status" value="1"/>
</dbReference>
<dbReference type="InterPro" id="IPR029028">
    <property type="entry name" value="Alpha/beta_knot_MTases"/>
</dbReference>
<keyword evidence="5" id="KW-0819">tRNA processing</keyword>
<dbReference type="InterPro" id="IPR029026">
    <property type="entry name" value="tRNA_m1G_MTases_N"/>
</dbReference>
<evidence type="ECO:0000313" key="7">
    <source>
        <dbReference type="EMBL" id="BBH54400.1"/>
    </source>
</evidence>
<dbReference type="GO" id="GO:0106339">
    <property type="term" value="F:tRNA (cytidine(32)-2'-O)-methyltransferase activity"/>
    <property type="evidence" value="ECO:0007669"/>
    <property type="project" value="RHEA"/>
</dbReference>
<dbReference type="EC" id="2.1.1.200" evidence="5"/>
<dbReference type="Gene3D" id="3.40.1280.10">
    <property type="match status" value="1"/>
</dbReference>
<name>A0A4P2VQ10_FLUSA</name>
<dbReference type="EMBL" id="AP019368">
    <property type="protein sequence ID" value="BBH54400.1"/>
    <property type="molecule type" value="Genomic_DNA"/>
</dbReference>
<evidence type="ECO:0000256" key="3">
    <source>
        <dbReference type="ARBA" id="ARBA00022679"/>
    </source>
</evidence>
<evidence type="ECO:0000256" key="4">
    <source>
        <dbReference type="ARBA" id="ARBA00022691"/>
    </source>
</evidence>